<evidence type="ECO:0000313" key="2">
    <source>
        <dbReference type="Proteomes" id="UP000827872"/>
    </source>
</evidence>
<reference evidence="1" key="1">
    <citation type="submission" date="2021-08" db="EMBL/GenBank/DDBJ databases">
        <title>The first chromosome-level gecko genome reveals the dynamic sex chromosomes of Neotropical dwarf geckos (Sphaerodactylidae: Sphaerodactylus).</title>
        <authorList>
            <person name="Pinto B.J."/>
            <person name="Keating S.E."/>
            <person name="Gamble T."/>
        </authorList>
    </citation>
    <scope>NUCLEOTIDE SEQUENCE</scope>
    <source>
        <strain evidence="1">TG3544</strain>
    </source>
</reference>
<keyword evidence="2" id="KW-1185">Reference proteome</keyword>
<sequence>MIKVSYLDWHRVATLLACLDFTQNMDMPPSMFSAHLLAYFCLLKSQVFKPWKLCVMPSCEFSGFFLKKIKSLLISSPFLSIKLKAAGKNDVYILENHFRLQAKRTLIR</sequence>
<evidence type="ECO:0000313" key="1">
    <source>
        <dbReference type="EMBL" id="KAH8005182.1"/>
    </source>
</evidence>
<accession>A0ACB8FIZ1</accession>
<organism evidence="1 2">
    <name type="scientific">Sphaerodactylus townsendi</name>
    <dbReference type="NCBI Taxonomy" id="933632"/>
    <lineage>
        <taxon>Eukaryota</taxon>
        <taxon>Metazoa</taxon>
        <taxon>Chordata</taxon>
        <taxon>Craniata</taxon>
        <taxon>Vertebrata</taxon>
        <taxon>Euteleostomi</taxon>
        <taxon>Lepidosauria</taxon>
        <taxon>Squamata</taxon>
        <taxon>Bifurcata</taxon>
        <taxon>Gekkota</taxon>
        <taxon>Sphaerodactylidae</taxon>
        <taxon>Sphaerodactylus</taxon>
    </lineage>
</organism>
<dbReference type="EMBL" id="CM037617">
    <property type="protein sequence ID" value="KAH8005182.1"/>
    <property type="molecule type" value="Genomic_DNA"/>
</dbReference>
<dbReference type="Proteomes" id="UP000827872">
    <property type="component" value="Linkage Group LG04"/>
</dbReference>
<proteinExistence type="predicted"/>
<protein>
    <submittedName>
        <fullName evidence="1">Uncharacterized protein</fullName>
    </submittedName>
</protein>
<gene>
    <name evidence="1" type="ORF">K3G42_024824</name>
</gene>
<comment type="caution">
    <text evidence="1">The sequence shown here is derived from an EMBL/GenBank/DDBJ whole genome shotgun (WGS) entry which is preliminary data.</text>
</comment>
<name>A0ACB8FIZ1_9SAUR</name>